<organism evidence="2 3">
    <name type="scientific">Lactuca virosa</name>
    <dbReference type="NCBI Taxonomy" id="75947"/>
    <lineage>
        <taxon>Eukaryota</taxon>
        <taxon>Viridiplantae</taxon>
        <taxon>Streptophyta</taxon>
        <taxon>Embryophyta</taxon>
        <taxon>Tracheophyta</taxon>
        <taxon>Spermatophyta</taxon>
        <taxon>Magnoliopsida</taxon>
        <taxon>eudicotyledons</taxon>
        <taxon>Gunneridae</taxon>
        <taxon>Pentapetalae</taxon>
        <taxon>asterids</taxon>
        <taxon>campanulids</taxon>
        <taxon>Asterales</taxon>
        <taxon>Asteraceae</taxon>
        <taxon>Cichorioideae</taxon>
        <taxon>Cichorieae</taxon>
        <taxon>Lactucinae</taxon>
        <taxon>Lactuca</taxon>
    </lineage>
</organism>
<dbReference type="AlphaFoldDB" id="A0AAU9LLW9"/>
<feature type="region of interest" description="Disordered" evidence="1">
    <location>
        <begin position="51"/>
        <end position="124"/>
    </location>
</feature>
<sequence>MEKLDQHPIDVRSVLPVLAVMKHAPLTRSCGNSHSIFAFLHHHLIYFSEEDGGTTSTSPTSTVSLTSITHRRPPSKPSKSSAPSDSSSSKHDFKRFSPFPSVPSTTSHPTHHHPLPPPPSPTSARVHHLTIISVYHGHHYDQRWNSISGNHNGIRLQAHRCLYFVLILRINSTTSLLHQSYPRSLKLFKLHTSDFFEDILSQI</sequence>
<proteinExistence type="predicted"/>
<protein>
    <submittedName>
        <fullName evidence="2">Uncharacterized protein</fullName>
    </submittedName>
</protein>
<reference evidence="2 3" key="1">
    <citation type="submission" date="2022-01" db="EMBL/GenBank/DDBJ databases">
        <authorList>
            <person name="Xiong W."/>
            <person name="Schranz E."/>
        </authorList>
    </citation>
    <scope>NUCLEOTIDE SEQUENCE [LARGE SCALE GENOMIC DNA]</scope>
</reference>
<evidence type="ECO:0000313" key="2">
    <source>
        <dbReference type="EMBL" id="CAH1412639.1"/>
    </source>
</evidence>
<feature type="compositionally biased region" description="Low complexity" evidence="1">
    <location>
        <begin position="54"/>
        <end position="68"/>
    </location>
</feature>
<feature type="compositionally biased region" description="Low complexity" evidence="1">
    <location>
        <begin position="77"/>
        <end position="87"/>
    </location>
</feature>
<keyword evidence="3" id="KW-1185">Reference proteome</keyword>
<accession>A0AAU9LLW9</accession>
<dbReference type="Proteomes" id="UP001157418">
    <property type="component" value="Unassembled WGS sequence"/>
</dbReference>
<feature type="compositionally biased region" description="Low complexity" evidence="1">
    <location>
        <begin position="97"/>
        <end position="108"/>
    </location>
</feature>
<gene>
    <name evidence="2" type="ORF">LVIROSA_LOCUS643</name>
</gene>
<comment type="caution">
    <text evidence="2">The sequence shown here is derived from an EMBL/GenBank/DDBJ whole genome shotgun (WGS) entry which is preliminary data.</text>
</comment>
<name>A0AAU9LLW9_9ASTR</name>
<evidence type="ECO:0000256" key="1">
    <source>
        <dbReference type="SAM" id="MobiDB-lite"/>
    </source>
</evidence>
<evidence type="ECO:0000313" key="3">
    <source>
        <dbReference type="Proteomes" id="UP001157418"/>
    </source>
</evidence>
<dbReference type="EMBL" id="CAKMRJ010000001">
    <property type="protein sequence ID" value="CAH1412639.1"/>
    <property type="molecule type" value="Genomic_DNA"/>
</dbReference>